<keyword evidence="2" id="KW-1133">Transmembrane helix</keyword>
<dbReference type="Proteomes" id="UP000094527">
    <property type="component" value="Unassembled WGS sequence"/>
</dbReference>
<protein>
    <submittedName>
        <fullName evidence="3">Uncharacterized protein</fullName>
    </submittedName>
</protein>
<feature type="compositionally biased region" description="Polar residues" evidence="1">
    <location>
        <begin position="151"/>
        <end position="160"/>
    </location>
</feature>
<reference evidence="3 4" key="1">
    <citation type="journal article" date="2016" name="Genome Biol. Evol.">
        <title>Gene Family Evolution Reflects Adaptation to Soil Environmental Stressors in the Genome of the Collembolan Orchesella cincta.</title>
        <authorList>
            <person name="Faddeeva-Vakhrusheva A."/>
            <person name="Derks M.F."/>
            <person name="Anvar S.Y."/>
            <person name="Agamennone V."/>
            <person name="Suring W."/>
            <person name="Smit S."/>
            <person name="van Straalen N.M."/>
            <person name="Roelofs D."/>
        </authorList>
    </citation>
    <scope>NUCLEOTIDE SEQUENCE [LARGE SCALE GENOMIC DNA]</scope>
    <source>
        <tissue evidence="3">Mixed pool</tissue>
    </source>
</reference>
<proteinExistence type="predicted"/>
<name>A0A1D2N1K0_ORCCI</name>
<evidence type="ECO:0000256" key="2">
    <source>
        <dbReference type="SAM" id="Phobius"/>
    </source>
</evidence>
<feature type="region of interest" description="Disordered" evidence="1">
    <location>
        <begin position="1"/>
        <end position="26"/>
    </location>
</feature>
<gene>
    <name evidence="3" type="ORF">Ocin01_07553</name>
</gene>
<evidence type="ECO:0000256" key="1">
    <source>
        <dbReference type="SAM" id="MobiDB-lite"/>
    </source>
</evidence>
<feature type="compositionally biased region" description="Low complexity" evidence="1">
    <location>
        <begin position="137"/>
        <end position="150"/>
    </location>
</feature>
<feature type="transmembrane region" description="Helical" evidence="2">
    <location>
        <begin position="49"/>
        <end position="67"/>
    </location>
</feature>
<keyword evidence="2" id="KW-0812">Transmembrane</keyword>
<keyword evidence="4" id="KW-1185">Reference proteome</keyword>
<keyword evidence="2" id="KW-0472">Membrane</keyword>
<dbReference type="AlphaFoldDB" id="A0A1D2N1K0"/>
<feature type="compositionally biased region" description="Basic residues" evidence="1">
    <location>
        <begin position="161"/>
        <end position="175"/>
    </location>
</feature>
<evidence type="ECO:0000313" key="3">
    <source>
        <dbReference type="EMBL" id="ODM99118.1"/>
    </source>
</evidence>
<comment type="caution">
    <text evidence="3">The sequence shown here is derived from an EMBL/GenBank/DDBJ whole genome shotgun (WGS) entry which is preliminary data.</text>
</comment>
<accession>A0A1D2N1K0</accession>
<sequence>MMEQGTSGWRRTDEDNVSTCSSEGRTSERRLLRFPNMTRVTTSAKLKTSAAAVVVVMIAATTFGIVYTRTSGVGGAEELLAHHDVIRSATVPDLEELLKSNADQMMMVADDPLPLIQSDPKPSVTREKTSQSKALKSNAAPSPNASTPPSQVTSDNSTNTPKKKKTRRRKIHYPRKLPDNAQEKPALSLLLQMKLVQPPTASYVNYSHCVDTDSGKTLQIGWKAFVFVNTTLAGIPVDRNPFVGYGKDKASARKTASQCALSTIYPGKLEYPSEELDSIIKYCDDDLDENRPPVPGCY</sequence>
<organism evidence="3 4">
    <name type="scientific">Orchesella cincta</name>
    <name type="common">Springtail</name>
    <name type="synonym">Podura cincta</name>
    <dbReference type="NCBI Taxonomy" id="48709"/>
    <lineage>
        <taxon>Eukaryota</taxon>
        <taxon>Metazoa</taxon>
        <taxon>Ecdysozoa</taxon>
        <taxon>Arthropoda</taxon>
        <taxon>Hexapoda</taxon>
        <taxon>Collembola</taxon>
        <taxon>Entomobryomorpha</taxon>
        <taxon>Entomobryoidea</taxon>
        <taxon>Orchesellidae</taxon>
        <taxon>Orchesellinae</taxon>
        <taxon>Orchesella</taxon>
    </lineage>
</organism>
<evidence type="ECO:0000313" key="4">
    <source>
        <dbReference type="Proteomes" id="UP000094527"/>
    </source>
</evidence>
<dbReference type="EMBL" id="LJIJ01000298">
    <property type="protein sequence ID" value="ODM99118.1"/>
    <property type="molecule type" value="Genomic_DNA"/>
</dbReference>
<feature type="region of interest" description="Disordered" evidence="1">
    <location>
        <begin position="113"/>
        <end position="179"/>
    </location>
</feature>